<evidence type="ECO:0000313" key="10">
    <source>
        <dbReference type="Proteomes" id="UP000026962"/>
    </source>
</evidence>
<dbReference type="InterPro" id="IPR017884">
    <property type="entry name" value="SANT_dom"/>
</dbReference>
<evidence type="ECO:0000259" key="7">
    <source>
        <dbReference type="PROSITE" id="PS51293"/>
    </source>
</evidence>
<dbReference type="SUPFAM" id="SSF46689">
    <property type="entry name" value="Homeodomain-like"/>
    <property type="match status" value="2"/>
</dbReference>
<evidence type="ECO:0008006" key="11">
    <source>
        <dbReference type="Google" id="ProtNLM"/>
    </source>
</evidence>
<evidence type="ECO:0000313" key="9">
    <source>
        <dbReference type="EnsemblPlants" id="OPUNC02G16040.1"/>
    </source>
</evidence>
<dbReference type="Gene3D" id="1.10.10.60">
    <property type="entry name" value="Homeodomain-like"/>
    <property type="match status" value="1"/>
</dbReference>
<dbReference type="NCBIfam" id="TIGR01557">
    <property type="entry name" value="myb_SHAQKYF"/>
    <property type="match status" value="1"/>
</dbReference>
<dbReference type="Pfam" id="PF00249">
    <property type="entry name" value="Myb_DNA-binding"/>
    <property type="match status" value="1"/>
</dbReference>
<accession>A0A0E0K085</accession>
<dbReference type="HOGENOM" id="CLU_087115_0_0_1"/>
<organism evidence="9">
    <name type="scientific">Oryza punctata</name>
    <name type="common">Red rice</name>
    <dbReference type="NCBI Taxonomy" id="4537"/>
    <lineage>
        <taxon>Eukaryota</taxon>
        <taxon>Viridiplantae</taxon>
        <taxon>Streptophyta</taxon>
        <taxon>Embryophyta</taxon>
        <taxon>Tracheophyta</taxon>
        <taxon>Spermatophyta</taxon>
        <taxon>Magnoliopsida</taxon>
        <taxon>Liliopsida</taxon>
        <taxon>Poales</taxon>
        <taxon>Poaceae</taxon>
        <taxon>BOP clade</taxon>
        <taxon>Oryzoideae</taxon>
        <taxon>Oryzeae</taxon>
        <taxon>Oryzinae</taxon>
        <taxon>Oryza</taxon>
    </lineage>
</organism>
<evidence type="ECO:0000256" key="1">
    <source>
        <dbReference type="ARBA" id="ARBA00023015"/>
    </source>
</evidence>
<dbReference type="PROSITE" id="PS50090">
    <property type="entry name" value="MYB_LIKE"/>
    <property type="match status" value="1"/>
</dbReference>
<keyword evidence="4" id="KW-0539">Nucleus</keyword>
<evidence type="ECO:0000259" key="6">
    <source>
        <dbReference type="PROSITE" id="PS50090"/>
    </source>
</evidence>
<proteinExistence type="predicted"/>
<dbReference type="InterPro" id="IPR006447">
    <property type="entry name" value="Myb_dom_plants"/>
</dbReference>
<evidence type="ECO:0000256" key="3">
    <source>
        <dbReference type="ARBA" id="ARBA00023163"/>
    </source>
</evidence>
<reference evidence="9" key="1">
    <citation type="submission" date="2015-04" db="UniProtKB">
        <authorList>
            <consortium name="EnsemblPlants"/>
        </authorList>
    </citation>
    <scope>IDENTIFICATION</scope>
</reference>
<dbReference type="InterPro" id="IPR009057">
    <property type="entry name" value="Homeodomain-like_sf"/>
</dbReference>
<dbReference type="STRING" id="4537.A0A0E0K085"/>
<dbReference type="PROSITE" id="PS51293">
    <property type="entry name" value="SANT"/>
    <property type="match status" value="1"/>
</dbReference>
<sequence length="293" mass="30745">MHTDATATGNGGAATPGPAAAEPPAPSAWTRRDEKLLEMLLWLWQLNPPWDRVAAELGDKTATQAFGRYVCLSDELRLVMEAPAVQTPLAWDMHEQEAAMAVPPPGLEAEAAAGGGEVAGMTAAVVVAGQAADVAEPTGGESAEVTAIVTSPHAATRAPTIGGGVELKSRELKIPRKARMTGGGPRKKAEMWTKEEHSQFLHGIGTYGKGKWKTLARDFVKTKSSTQIASHYQKFCIRVEKRRLSKCKRASIHDIVSPTAPAPATATAPESAAGPSAPCTLIESGLLIAGDDA</sequence>
<evidence type="ECO:0000256" key="4">
    <source>
        <dbReference type="ARBA" id="ARBA00023242"/>
    </source>
</evidence>
<keyword evidence="2" id="KW-0238">DNA-binding</keyword>
<evidence type="ECO:0000256" key="2">
    <source>
        <dbReference type="ARBA" id="ARBA00023125"/>
    </source>
</evidence>
<dbReference type="EnsemblPlants" id="OPUNC02G16040.1">
    <property type="protein sequence ID" value="OPUNC02G16040.1"/>
    <property type="gene ID" value="OPUNC02G16040"/>
</dbReference>
<reference evidence="9" key="2">
    <citation type="submission" date="2018-05" db="EMBL/GenBank/DDBJ databases">
        <title>OpunRS2 (Oryza punctata Reference Sequence Version 2).</title>
        <authorList>
            <person name="Zhang J."/>
            <person name="Kudrna D."/>
            <person name="Lee S."/>
            <person name="Talag J."/>
            <person name="Welchert J."/>
            <person name="Wing R.A."/>
        </authorList>
    </citation>
    <scope>NUCLEOTIDE SEQUENCE [LARGE SCALE GENOMIC DNA]</scope>
</reference>
<keyword evidence="10" id="KW-1185">Reference proteome</keyword>
<feature type="domain" description="HTH myb-type" evidence="8">
    <location>
        <begin position="184"/>
        <end position="240"/>
    </location>
</feature>
<dbReference type="InterPro" id="IPR017930">
    <property type="entry name" value="Myb_dom"/>
</dbReference>
<evidence type="ECO:0000259" key="8">
    <source>
        <dbReference type="PROSITE" id="PS51294"/>
    </source>
</evidence>
<dbReference type="CDD" id="cd00167">
    <property type="entry name" value="SANT"/>
    <property type="match status" value="1"/>
</dbReference>
<dbReference type="PANTHER" id="PTHR44042:SF62">
    <property type="entry name" value="OS02G0511200 PROTEIN"/>
    <property type="match status" value="1"/>
</dbReference>
<keyword evidence="1" id="KW-0805">Transcription regulation</keyword>
<dbReference type="PANTHER" id="PTHR44042">
    <property type="entry name" value="DUPLICATED HOMEODOMAIN-LIKE SUPERFAMILY PROTEIN-RELATED"/>
    <property type="match status" value="1"/>
</dbReference>
<feature type="domain" description="Myb-like" evidence="6">
    <location>
        <begin position="184"/>
        <end position="236"/>
    </location>
</feature>
<protein>
    <recommendedName>
        <fullName evidence="11">HTH myb-type domain-containing protein</fullName>
    </recommendedName>
</protein>
<dbReference type="AlphaFoldDB" id="A0A0E0K085"/>
<keyword evidence="3" id="KW-0804">Transcription</keyword>
<evidence type="ECO:0000256" key="5">
    <source>
        <dbReference type="SAM" id="MobiDB-lite"/>
    </source>
</evidence>
<dbReference type="OMA" id="EASAWRQ"/>
<dbReference type="SMART" id="SM00717">
    <property type="entry name" value="SANT"/>
    <property type="match status" value="2"/>
</dbReference>
<dbReference type="PROSITE" id="PS51294">
    <property type="entry name" value="HTH_MYB"/>
    <property type="match status" value="1"/>
</dbReference>
<dbReference type="Gramene" id="OPUNC02G16040.1">
    <property type="protein sequence ID" value="OPUNC02G16040.1"/>
    <property type="gene ID" value="OPUNC02G16040"/>
</dbReference>
<feature type="domain" description="SANT" evidence="7">
    <location>
        <begin position="187"/>
        <end position="240"/>
    </location>
</feature>
<dbReference type="eggNOG" id="KOG0724">
    <property type="taxonomic scope" value="Eukaryota"/>
</dbReference>
<dbReference type="Proteomes" id="UP000026962">
    <property type="component" value="Chromosome 2"/>
</dbReference>
<dbReference type="GO" id="GO:0003677">
    <property type="term" value="F:DNA binding"/>
    <property type="evidence" value="ECO:0007669"/>
    <property type="project" value="UniProtKB-KW"/>
</dbReference>
<dbReference type="InterPro" id="IPR001005">
    <property type="entry name" value="SANT/Myb"/>
</dbReference>
<feature type="region of interest" description="Disordered" evidence="5">
    <location>
        <begin position="1"/>
        <end position="28"/>
    </location>
</feature>
<name>A0A0E0K085_ORYPU</name>